<accession>A0AC60NZJ4</accession>
<evidence type="ECO:0000313" key="2">
    <source>
        <dbReference type="Proteomes" id="UP000805193"/>
    </source>
</evidence>
<comment type="caution">
    <text evidence="1">The sequence shown here is derived from an EMBL/GenBank/DDBJ whole genome shotgun (WGS) entry which is preliminary data.</text>
</comment>
<organism evidence="1 2">
    <name type="scientific">Ixodes persulcatus</name>
    <name type="common">Taiga tick</name>
    <dbReference type="NCBI Taxonomy" id="34615"/>
    <lineage>
        <taxon>Eukaryota</taxon>
        <taxon>Metazoa</taxon>
        <taxon>Ecdysozoa</taxon>
        <taxon>Arthropoda</taxon>
        <taxon>Chelicerata</taxon>
        <taxon>Arachnida</taxon>
        <taxon>Acari</taxon>
        <taxon>Parasitiformes</taxon>
        <taxon>Ixodida</taxon>
        <taxon>Ixodoidea</taxon>
        <taxon>Ixodidae</taxon>
        <taxon>Ixodinae</taxon>
        <taxon>Ixodes</taxon>
    </lineage>
</organism>
<proteinExistence type="predicted"/>
<evidence type="ECO:0000313" key="1">
    <source>
        <dbReference type="EMBL" id="KAG0412590.1"/>
    </source>
</evidence>
<name>A0AC60NZJ4_IXOPE</name>
<keyword evidence="2" id="KW-1185">Reference proteome</keyword>
<reference evidence="1 2" key="1">
    <citation type="journal article" date="2020" name="Cell">
        <title>Large-Scale Comparative Analyses of Tick Genomes Elucidate Their Genetic Diversity and Vector Capacities.</title>
        <authorList>
            <consortium name="Tick Genome and Microbiome Consortium (TIGMIC)"/>
            <person name="Jia N."/>
            <person name="Wang J."/>
            <person name="Shi W."/>
            <person name="Du L."/>
            <person name="Sun Y."/>
            <person name="Zhan W."/>
            <person name="Jiang J.F."/>
            <person name="Wang Q."/>
            <person name="Zhang B."/>
            <person name="Ji P."/>
            <person name="Bell-Sakyi L."/>
            <person name="Cui X.M."/>
            <person name="Yuan T.T."/>
            <person name="Jiang B.G."/>
            <person name="Yang W.F."/>
            <person name="Lam T.T."/>
            <person name="Chang Q.C."/>
            <person name="Ding S.J."/>
            <person name="Wang X.J."/>
            <person name="Zhu J.G."/>
            <person name="Ruan X.D."/>
            <person name="Zhao L."/>
            <person name="Wei J.T."/>
            <person name="Ye R.Z."/>
            <person name="Que T.C."/>
            <person name="Du C.H."/>
            <person name="Zhou Y.H."/>
            <person name="Cheng J.X."/>
            <person name="Dai P.F."/>
            <person name="Guo W.B."/>
            <person name="Han X.H."/>
            <person name="Huang E.J."/>
            <person name="Li L.F."/>
            <person name="Wei W."/>
            <person name="Gao Y.C."/>
            <person name="Liu J.Z."/>
            <person name="Shao H.Z."/>
            <person name="Wang X."/>
            <person name="Wang C.C."/>
            <person name="Yang T.C."/>
            <person name="Huo Q.B."/>
            <person name="Li W."/>
            <person name="Chen H.Y."/>
            <person name="Chen S.E."/>
            <person name="Zhou L.G."/>
            <person name="Ni X.B."/>
            <person name="Tian J.H."/>
            <person name="Sheng Y."/>
            <person name="Liu T."/>
            <person name="Pan Y.S."/>
            <person name="Xia L.Y."/>
            <person name="Li J."/>
            <person name="Zhao F."/>
            <person name="Cao W.C."/>
        </authorList>
    </citation>
    <scope>NUCLEOTIDE SEQUENCE [LARGE SCALE GENOMIC DNA]</scope>
    <source>
        <strain evidence="1">Iper-2018</strain>
    </source>
</reference>
<feature type="non-terminal residue" evidence="1">
    <location>
        <position position="1"/>
    </location>
</feature>
<protein>
    <submittedName>
        <fullName evidence="1">Uncharacterized protein</fullName>
    </submittedName>
</protein>
<gene>
    <name evidence="1" type="ORF">HPB47_010258</name>
</gene>
<dbReference type="EMBL" id="JABSTQ010011335">
    <property type="protein sequence ID" value="KAG0412590.1"/>
    <property type="molecule type" value="Genomic_DNA"/>
</dbReference>
<sequence>DVEENPGPDENVEELLRQILANQSGIAEDIKEIRSNQENMKANQSRLENSIKEINNKINKLENTMKTAQGLNENVIAINKKIQRLEETIKHQNDRLIEFENRSRKNNLIIYGLPEEDKESEDDLKQKVIKDLFDAKLGVQVKSLERIHRLGYKRNESRRRIITKLFNYNEKLSVLKKCKKLKGTTISVSSDYAKETREKRKKLWNSASANRADGDDVFLVHDKLKINNQTYEWDPKQDQRVLVRNRSERGK</sequence>
<dbReference type="Proteomes" id="UP000805193">
    <property type="component" value="Unassembled WGS sequence"/>
</dbReference>